<evidence type="ECO:0000256" key="1">
    <source>
        <dbReference type="ARBA" id="ARBA00004370"/>
    </source>
</evidence>
<dbReference type="GO" id="GO:0008658">
    <property type="term" value="F:penicillin binding"/>
    <property type="evidence" value="ECO:0007669"/>
    <property type="project" value="InterPro"/>
</dbReference>
<evidence type="ECO:0000256" key="2">
    <source>
        <dbReference type="ARBA" id="ARBA00022475"/>
    </source>
</evidence>
<keyword evidence="11 16" id="KW-1133">Transmembrane helix</keyword>
<evidence type="ECO:0000313" key="20">
    <source>
        <dbReference type="Proteomes" id="UP000585363"/>
    </source>
</evidence>
<name>A0A848MG23_9GAMM</name>
<dbReference type="GO" id="GO:0071555">
    <property type="term" value="P:cell wall organization"/>
    <property type="evidence" value="ECO:0007669"/>
    <property type="project" value="UniProtKB-KW"/>
</dbReference>
<dbReference type="UniPathway" id="UPA00219"/>
<feature type="domain" description="Penicillin-binding protein transpeptidase" evidence="17">
    <location>
        <begin position="254"/>
        <end position="549"/>
    </location>
</feature>
<evidence type="ECO:0000256" key="10">
    <source>
        <dbReference type="ARBA" id="ARBA00022984"/>
    </source>
</evidence>
<protein>
    <recommendedName>
        <fullName evidence="16">Peptidoglycan D,D-transpeptidase FtsI</fullName>
        <ecNumber evidence="16">3.4.16.4</ecNumber>
    </recommendedName>
    <alternativeName>
        <fullName evidence="16">Penicillin-binding protein 3</fullName>
        <shortName evidence="16">PBP-3</shortName>
    </alternativeName>
</protein>
<dbReference type="InterPro" id="IPR001460">
    <property type="entry name" value="PCN-bd_Tpept"/>
</dbReference>
<dbReference type="Pfam" id="PF03717">
    <property type="entry name" value="PBP_dimer"/>
    <property type="match status" value="1"/>
</dbReference>
<evidence type="ECO:0000256" key="12">
    <source>
        <dbReference type="ARBA" id="ARBA00023136"/>
    </source>
</evidence>
<dbReference type="GO" id="GO:0000917">
    <property type="term" value="P:division septum assembly"/>
    <property type="evidence" value="ECO:0007669"/>
    <property type="project" value="UniProtKB-KW"/>
</dbReference>
<dbReference type="AlphaFoldDB" id="A0A848MG23"/>
<evidence type="ECO:0000256" key="5">
    <source>
        <dbReference type="ARBA" id="ARBA00022645"/>
    </source>
</evidence>
<evidence type="ECO:0000256" key="16">
    <source>
        <dbReference type="HAMAP-Rule" id="MF_02080"/>
    </source>
</evidence>
<dbReference type="InterPro" id="IPR036138">
    <property type="entry name" value="PBP_dimer_sf"/>
</dbReference>
<comment type="similarity">
    <text evidence="16">Belongs to the transpeptidase family. FtsI subfamily.</text>
</comment>
<evidence type="ECO:0000256" key="15">
    <source>
        <dbReference type="ARBA" id="ARBA00023316"/>
    </source>
</evidence>
<dbReference type="InterPro" id="IPR050515">
    <property type="entry name" value="Beta-lactam/transpept"/>
</dbReference>
<dbReference type="InterPro" id="IPR005311">
    <property type="entry name" value="PBP_dimer"/>
</dbReference>
<feature type="domain" description="Penicillin-binding protein dimerisation" evidence="18">
    <location>
        <begin position="61"/>
        <end position="213"/>
    </location>
</feature>
<organism evidence="19 20">
    <name type="scientific">Rouxiella aceris</name>
    <dbReference type="NCBI Taxonomy" id="2703884"/>
    <lineage>
        <taxon>Bacteria</taxon>
        <taxon>Pseudomonadati</taxon>
        <taxon>Pseudomonadota</taxon>
        <taxon>Gammaproteobacteria</taxon>
        <taxon>Enterobacterales</taxon>
        <taxon>Yersiniaceae</taxon>
        <taxon>Rouxiella</taxon>
    </lineage>
</organism>
<evidence type="ECO:0000256" key="13">
    <source>
        <dbReference type="ARBA" id="ARBA00023210"/>
    </source>
</evidence>
<dbReference type="PANTHER" id="PTHR30627">
    <property type="entry name" value="PEPTIDOGLYCAN D,D-TRANSPEPTIDASE"/>
    <property type="match status" value="1"/>
</dbReference>
<gene>
    <name evidence="16" type="primary">ftsI</name>
    <name evidence="19" type="ORF">GW590_10460</name>
</gene>
<keyword evidence="2 16" id="KW-1003">Cell membrane</keyword>
<dbReference type="GO" id="GO:0008955">
    <property type="term" value="F:peptidoglycan glycosyltransferase activity"/>
    <property type="evidence" value="ECO:0007669"/>
    <property type="project" value="InterPro"/>
</dbReference>
<comment type="subcellular location">
    <subcellularLocation>
        <location evidence="16">Cell inner membrane</location>
        <topology evidence="16">Single-pass membrane protein</topology>
    </subcellularLocation>
    <subcellularLocation>
        <location evidence="1">Membrane</location>
    </subcellularLocation>
</comment>
<evidence type="ECO:0000256" key="6">
    <source>
        <dbReference type="ARBA" id="ARBA00022670"/>
    </source>
</evidence>
<keyword evidence="7 16" id="KW-0812">Transmembrane</keyword>
<evidence type="ECO:0000259" key="18">
    <source>
        <dbReference type="Pfam" id="PF03717"/>
    </source>
</evidence>
<comment type="pathway">
    <text evidence="16">Cell wall biogenesis; peptidoglycan biosynthesis.</text>
</comment>
<proteinExistence type="inferred from homology"/>
<dbReference type="SUPFAM" id="SSF56601">
    <property type="entry name" value="beta-lactamase/transpeptidase-like"/>
    <property type="match status" value="1"/>
</dbReference>
<evidence type="ECO:0000256" key="9">
    <source>
        <dbReference type="ARBA" id="ARBA00022960"/>
    </source>
</evidence>
<sequence>MPTPKKNHAQPHFYSKRFALICLGIVCCMVLLLGRVGYLQLLNRPMLERQADQRSLRTQIIPAGRGTIADRNGHPLALSVASKDIIADPFRIEQLHSDLNSPKWQYLASALNMPLSQLQQIITSDPKRRFVFLGRKIEQGIAKDIGELHLGGITLQHDDSRYYPMSEASANLVGIVGTDNEGLTGIERGFNSLLEGKPGLREYRQDGQGKVIGILKDIPPQQPPTVNLSIDSYIQYVMYASLRKGVMLNQADSGAAVMVDVNTGEILGMASFPSFNPNNYAGVNIKDMRNVAISDSFEPGSTVKPLVVMSGLEHRLIRPDTVLDTRPYSVNGHLIRDVGHWPALTITGVLQKSSDIGVSHIALAMPAQVLVNQYQAFGLGKPTDLGIGGESGGYFPLHRERWADIERATFSFGYGLRVTPLQIAREYATIGSFGIYRPLSITKVTPPVIGKRIMDKNVVETVVHMMESDALPGGSGLSAAVPGYRLAIKTGTAEKMGPSGKYDGGYINYTAGVAPASNPRVALVVMVNNPQAGKHFGGSVAGPVFGDIMGQVLNHMNIAPDALVPETVPPTIISSGKAVILAPKEKNEREQ</sequence>
<evidence type="ECO:0000256" key="3">
    <source>
        <dbReference type="ARBA" id="ARBA00022519"/>
    </source>
</evidence>
<dbReference type="Gene3D" id="3.40.710.10">
    <property type="entry name" value="DD-peptidase/beta-lactamase superfamily"/>
    <property type="match status" value="1"/>
</dbReference>
<feature type="active site" description="Acyl-ester intermediate" evidence="16">
    <location>
        <position position="301"/>
    </location>
</feature>
<keyword evidence="14 16" id="KW-0131">Cell cycle</keyword>
<dbReference type="Gene3D" id="1.10.150.770">
    <property type="match status" value="1"/>
</dbReference>
<dbReference type="Proteomes" id="UP000585363">
    <property type="component" value="Unassembled WGS sequence"/>
</dbReference>
<keyword evidence="10 16" id="KW-0573">Peptidoglycan synthesis</keyword>
<dbReference type="RefSeq" id="WP_169403008.1">
    <property type="nucleotide sequence ID" value="NZ_JAADJU010000005.1"/>
</dbReference>
<dbReference type="EC" id="3.4.16.4" evidence="16"/>
<keyword evidence="20" id="KW-1185">Reference proteome</keyword>
<dbReference type="InterPro" id="IPR012338">
    <property type="entry name" value="Beta-lactam/transpept-like"/>
</dbReference>
<feature type="transmembrane region" description="Helical" evidence="16">
    <location>
        <begin position="20"/>
        <end position="41"/>
    </location>
</feature>
<evidence type="ECO:0000256" key="4">
    <source>
        <dbReference type="ARBA" id="ARBA00022618"/>
    </source>
</evidence>
<accession>A0A848MG23</accession>
<evidence type="ECO:0000256" key="8">
    <source>
        <dbReference type="ARBA" id="ARBA00022801"/>
    </source>
</evidence>
<keyword evidence="4 16" id="KW-0132">Cell division</keyword>
<comment type="caution">
    <text evidence="19">The sequence shown here is derived from an EMBL/GenBank/DDBJ whole genome shotgun (WGS) entry which is preliminary data.</text>
</comment>
<keyword evidence="8 16" id="KW-0378">Hydrolase</keyword>
<keyword evidence="5 16" id="KW-0121">Carboxypeptidase</keyword>
<evidence type="ECO:0000256" key="14">
    <source>
        <dbReference type="ARBA" id="ARBA00023306"/>
    </source>
</evidence>
<dbReference type="GO" id="GO:0009252">
    <property type="term" value="P:peptidoglycan biosynthetic process"/>
    <property type="evidence" value="ECO:0007669"/>
    <property type="project" value="UniProtKB-UniRule"/>
</dbReference>
<dbReference type="Gene3D" id="3.30.450.330">
    <property type="match status" value="1"/>
</dbReference>
<dbReference type="GO" id="GO:0009002">
    <property type="term" value="F:serine-type D-Ala-D-Ala carboxypeptidase activity"/>
    <property type="evidence" value="ECO:0007669"/>
    <property type="project" value="UniProtKB-UniRule"/>
</dbReference>
<keyword evidence="9 16" id="KW-0133">Cell shape</keyword>
<keyword evidence="3 16" id="KW-0997">Cell inner membrane</keyword>
<dbReference type="InterPro" id="IPR037532">
    <property type="entry name" value="FtsI_transpept"/>
</dbReference>
<evidence type="ECO:0000256" key="11">
    <source>
        <dbReference type="ARBA" id="ARBA00022989"/>
    </source>
</evidence>
<dbReference type="GO" id="GO:0006508">
    <property type="term" value="P:proteolysis"/>
    <property type="evidence" value="ECO:0007669"/>
    <property type="project" value="UniProtKB-KW"/>
</dbReference>
<evidence type="ECO:0000259" key="17">
    <source>
        <dbReference type="Pfam" id="PF00905"/>
    </source>
</evidence>
<keyword evidence="15 16" id="KW-0961">Cell wall biogenesis/degradation</keyword>
<dbReference type="PANTHER" id="PTHR30627:SF1">
    <property type="entry name" value="PEPTIDOGLYCAN D,D-TRANSPEPTIDASE FTSI"/>
    <property type="match status" value="1"/>
</dbReference>
<comment type="catalytic activity">
    <reaction evidence="16">
        <text>Preferential cleavage: (Ac)2-L-Lys-D-Ala-|-D-Ala. Also transpeptidation of peptidyl-alanyl moieties that are N-acyl substituents of D-alanine.</text>
        <dbReference type="EC" id="3.4.16.4"/>
    </reaction>
</comment>
<dbReference type="SUPFAM" id="SSF56519">
    <property type="entry name" value="Penicillin binding protein dimerisation domain"/>
    <property type="match status" value="1"/>
</dbReference>
<evidence type="ECO:0000256" key="7">
    <source>
        <dbReference type="ARBA" id="ARBA00022692"/>
    </source>
</evidence>
<dbReference type="HAMAP" id="MF_02080">
    <property type="entry name" value="FtsI_transpept"/>
    <property type="match status" value="1"/>
</dbReference>
<dbReference type="GO" id="GO:0005886">
    <property type="term" value="C:plasma membrane"/>
    <property type="evidence" value="ECO:0007669"/>
    <property type="project" value="UniProtKB-SubCell"/>
</dbReference>
<dbReference type="Pfam" id="PF00905">
    <property type="entry name" value="Transpeptidase"/>
    <property type="match status" value="1"/>
</dbReference>
<comment type="function">
    <text evidence="16">Catalyzes cross-linking of the peptidoglycan cell wall at the division septum.</text>
</comment>
<dbReference type="GO" id="GO:0008360">
    <property type="term" value="P:regulation of cell shape"/>
    <property type="evidence" value="ECO:0007669"/>
    <property type="project" value="UniProtKB-KW"/>
</dbReference>
<reference evidence="19 20" key="1">
    <citation type="submission" date="2020-01" db="EMBL/GenBank/DDBJ databases">
        <authorList>
            <person name="Lee S.D."/>
        </authorList>
    </citation>
    <scope>NUCLEOTIDE SEQUENCE [LARGE SCALE GENOMIC DNA]</scope>
    <source>
        <strain evidence="19 20">SAP-1</strain>
    </source>
</reference>
<evidence type="ECO:0000313" key="19">
    <source>
        <dbReference type="EMBL" id="NMP27288.1"/>
    </source>
</evidence>
<keyword evidence="6 16" id="KW-0645">Protease</keyword>
<keyword evidence="13 16" id="KW-0717">Septation</keyword>
<dbReference type="Gene3D" id="3.90.1310.10">
    <property type="entry name" value="Penicillin-binding protein 2a (Domain 2)"/>
    <property type="match status" value="1"/>
</dbReference>
<dbReference type="GO" id="GO:0043093">
    <property type="term" value="P:FtsZ-dependent cytokinesis"/>
    <property type="evidence" value="ECO:0007669"/>
    <property type="project" value="UniProtKB-UniRule"/>
</dbReference>
<reference evidence="19 20" key="2">
    <citation type="submission" date="2020-06" db="EMBL/GenBank/DDBJ databases">
        <title>Polyphasic characterization of a Rahnella strain isolated from tree sap.</title>
        <authorList>
            <person name="Kim I.S."/>
        </authorList>
    </citation>
    <scope>NUCLEOTIDE SEQUENCE [LARGE SCALE GENOMIC DNA]</scope>
    <source>
        <strain evidence="19 20">SAP-1</strain>
    </source>
</reference>
<dbReference type="EMBL" id="JAADJU010000005">
    <property type="protein sequence ID" value="NMP27288.1"/>
    <property type="molecule type" value="Genomic_DNA"/>
</dbReference>
<keyword evidence="12 16" id="KW-0472">Membrane</keyword>